<organism evidence="1">
    <name type="scientific">Capitella teleta</name>
    <name type="common">Polychaete worm</name>
    <dbReference type="NCBI Taxonomy" id="283909"/>
    <lineage>
        <taxon>Eukaryota</taxon>
        <taxon>Metazoa</taxon>
        <taxon>Spiralia</taxon>
        <taxon>Lophotrochozoa</taxon>
        <taxon>Annelida</taxon>
        <taxon>Polychaeta</taxon>
        <taxon>Sedentaria</taxon>
        <taxon>Scolecida</taxon>
        <taxon>Capitellidae</taxon>
        <taxon>Capitella</taxon>
    </lineage>
</organism>
<accession>R7T7R1</accession>
<reference evidence="3" key="1">
    <citation type="submission" date="2012-12" db="EMBL/GenBank/DDBJ databases">
        <authorList>
            <person name="Hellsten U."/>
            <person name="Grimwood J."/>
            <person name="Chapman J.A."/>
            <person name="Shapiro H."/>
            <person name="Aerts A."/>
            <person name="Otillar R.P."/>
            <person name="Terry A.Y."/>
            <person name="Boore J.L."/>
            <person name="Simakov O."/>
            <person name="Marletaz F."/>
            <person name="Cho S.-J."/>
            <person name="Edsinger-Gonzales E."/>
            <person name="Havlak P."/>
            <person name="Kuo D.-H."/>
            <person name="Larsson T."/>
            <person name="Lv J."/>
            <person name="Arendt D."/>
            <person name="Savage R."/>
            <person name="Osoegawa K."/>
            <person name="de Jong P."/>
            <person name="Lindberg D.R."/>
            <person name="Seaver E.C."/>
            <person name="Weisblat D.A."/>
            <person name="Putnam N.H."/>
            <person name="Grigoriev I.V."/>
            <person name="Rokhsar D.S."/>
        </authorList>
    </citation>
    <scope>NUCLEOTIDE SEQUENCE</scope>
    <source>
        <strain evidence="3">I ESC-2004</strain>
    </source>
</reference>
<dbReference type="HOGENOM" id="CLU_861217_0_0_1"/>
<dbReference type="EnsemblMetazoa" id="CapteT198834">
    <property type="protein sequence ID" value="CapteP198834"/>
    <property type="gene ID" value="CapteG198834"/>
</dbReference>
<dbReference type="AlphaFoldDB" id="R7T7R1"/>
<reference evidence="2" key="3">
    <citation type="submission" date="2015-06" db="UniProtKB">
        <authorList>
            <consortium name="EnsemblMetazoa"/>
        </authorList>
    </citation>
    <scope>IDENTIFICATION</scope>
</reference>
<name>R7T7R1_CAPTE</name>
<dbReference type="EMBL" id="KB312312">
    <property type="protein sequence ID" value="ELT87460.1"/>
    <property type="molecule type" value="Genomic_DNA"/>
</dbReference>
<evidence type="ECO:0000313" key="1">
    <source>
        <dbReference type="EMBL" id="ELT87460.1"/>
    </source>
</evidence>
<proteinExistence type="predicted"/>
<sequence length="323" mass="36777">MLDKETGFFDVQVAKLLHNTNQKEKEKEHRIQHETCAGHDSSEWTRQSGVIGLKGSKSRFENFKHLRNSLQREKNAKMSIGVLNEILTKDNILIKGMLEKAFNQQKRHINRAFNLRLQPHKALNSVQLRRQIVAVSGRKLSTPTSVVNAAQVPFKIFQSPDTLMAYQGRSRSADTKEREARIRCMLQKQSKVAKGFCVCLIRELRIVWEDGIPRGKKKEHTPSPLGSIYCHNPSLLRIKKPNVFAIFYKTNGSLPGGLSMAEKAFVITTRYPSIAQAPCVVSLVKWTQVLEVTTSEKKRILQEERRPGKCRLWPQNGSLGQHS</sequence>
<evidence type="ECO:0000313" key="3">
    <source>
        <dbReference type="Proteomes" id="UP000014760"/>
    </source>
</evidence>
<protein>
    <submittedName>
        <fullName evidence="1 2">Uncharacterized protein</fullName>
    </submittedName>
</protein>
<reference evidence="1 3" key="2">
    <citation type="journal article" date="2013" name="Nature">
        <title>Insights into bilaterian evolution from three spiralian genomes.</title>
        <authorList>
            <person name="Simakov O."/>
            <person name="Marletaz F."/>
            <person name="Cho S.J."/>
            <person name="Edsinger-Gonzales E."/>
            <person name="Havlak P."/>
            <person name="Hellsten U."/>
            <person name="Kuo D.H."/>
            <person name="Larsson T."/>
            <person name="Lv J."/>
            <person name="Arendt D."/>
            <person name="Savage R."/>
            <person name="Osoegawa K."/>
            <person name="de Jong P."/>
            <person name="Grimwood J."/>
            <person name="Chapman J.A."/>
            <person name="Shapiro H."/>
            <person name="Aerts A."/>
            <person name="Otillar R.P."/>
            <person name="Terry A.Y."/>
            <person name="Boore J.L."/>
            <person name="Grigoriev I.V."/>
            <person name="Lindberg D.R."/>
            <person name="Seaver E.C."/>
            <person name="Weisblat D.A."/>
            <person name="Putnam N.H."/>
            <person name="Rokhsar D.S."/>
        </authorList>
    </citation>
    <scope>NUCLEOTIDE SEQUENCE</scope>
    <source>
        <strain evidence="1 3">I ESC-2004</strain>
    </source>
</reference>
<keyword evidence="3" id="KW-1185">Reference proteome</keyword>
<dbReference type="EMBL" id="AMQN01003617">
    <property type="status" value="NOT_ANNOTATED_CDS"/>
    <property type="molecule type" value="Genomic_DNA"/>
</dbReference>
<dbReference type="Proteomes" id="UP000014760">
    <property type="component" value="Unassembled WGS sequence"/>
</dbReference>
<evidence type="ECO:0000313" key="2">
    <source>
        <dbReference type="EnsemblMetazoa" id="CapteP198834"/>
    </source>
</evidence>
<gene>
    <name evidence="1" type="ORF">CAPTEDRAFT_198834</name>
</gene>